<feature type="transmembrane region" description="Helical" evidence="1">
    <location>
        <begin position="161"/>
        <end position="179"/>
    </location>
</feature>
<dbReference type="EMBL" id="WTUX01000017">
    <property type="protein sequence ID" value="MZR13868.1"/>
    <property type="molecule type" value="Genomic_DNA"/>
</dbReference>
<organism evidence="2 3">
    <name type="scientific">Maritimibacter harenae</name>
    <dbReference type="NCBI Taxonomy" id="2606218"/>
    <lineage>
        <taxon>Bacteria</taxon>
        <taxon>Pseudomonadati</taxon>
        <taxon>Pseudomonadota</taxon>
        <taxon>Alphaproteobacteria</taxon>
        <taxon>Rhodobacterales</taxon>
        <taxon>Roseobacteraceae</taxon>
        <taxon>Maritimibacter</taxon>
    </lineage>
</organism>
<keyword evidence="1" id="KW-0812">Transmembrane</keyword>
<name>A0A845M5X9_9RHOB</name>
<comment type="caution">
    <text evidence="2">The sequence shown here is derived from an EMBL/GenBank/DDBJ whole genome shotgun (WGS) entry which is preliminary data.</text>
</comment>
<gene>
    <name evidence="2" type="ORF">GQE99_12680</name>
</gene>
<keyword evidence="3" id="KW-1185">Reference proteome</keyword>
<evidence type="ECO:0000256" key="1">
    <source>
        <dbReference type="SAM" id="Phobius"/>
    </source>
</evidence>
<keyword evidence="1" id="KW-0472">Membrane</keyword>
<evidence type="ECO:0000313" key="2">
    <source>
        <dbReference type="EMBL" id="MZR13868.1"/>
    </source>
</evidence>
<proteinExistence type="predicted"/>
<sequence length="189" mass="21079">MVAPNRPKTGTGSAVDWYSAVFELIDMRSFSNLWYWIALAAVWSQASRYVLGVPYDMIQRAERNGGQAEADMEELVRINCNRLLYVAGVSGLWLIGIGAMLVTMLALLGFYYDMEFAQAVFLLGVPMIAVGGLSVHTAGVIRDQALDGRPLRRLMRRHRTLTQFIGMLAIFVTALWGMYQNMTYGALGQ</sequence>
<dbReference type="AlphaFoldDB" id="A0A845M5X9"/>
<feature type="transmembrane region" description="Helical" evidence="1">
    <location>
        <begin position="118"/>
        <end position="141"/>
    </location>
</feature>
<protein>
    <submittedName>
        <fullName evidence="2">Component of SufBCD complex</fullName>
    </submittedName>
</protein>
<evidence type="ECO:0000313" key="3">
    <source>
        <dbReference type="Proteomes" id="UP000467322"/>
    </source>
</evidence>
<dbReference type="Proteomes" id="UP000467322">
    <property type="component" value="Unassembled WGS sequence"/>
</dbReference>
<accession>A0A845M5X9</accession>
<keyword evidence="1" id="KW-1133">Transmembrane helix</keyword>
<feature type="transmembrane region" description="Helical" evidence="1">
    <location>
        <begin position="83"/>
        <end position="112"/>
    </location>
</feature>
<reference evidence="2 3" key="1">
    <citation type="submission" date="2019-12" db="EMBL/GenBank/DDBJ databases">
        <title>Maritimibacter sp. nov. sp. isolated from sea sand.</title>
        <authorList>
            <person name="Kim J."/>
            <person name="Jeong S.E."/>
            <person name="Jung H.S."/>
            <person name="Jeon C.O."/>
        </authorList>
    </citation>
    <scope>NUCLEOTIDE SEQUENCE [LARGE SCALE GENOMIC DNA]</scope>
    <source>
        <strain evidence="2 3">DP07</strain>
    </source>
</reference>